<proteinExistence type="predicted"/>
<evidence type="ECO:0000313" key="3">
    <source>
        <dbReference type="EMBL" id="SFM13769.1"/>
    </source>
</evidence>
<dbReference type="RefSeq" id="WP_093388396.1">
    <property type="nucleotide sequence ID" value="NZ_FOTW01000013.1"/>
</dbReference>
<dbReference type="AlphaFoldDB" id="A0A1I4NE65"/>
<evidence type="ECO:0000259" key="2">
    <source>
        <dbReference type="Pfam" id="PF10145"/>
    </source>
</evidence>
<dbReference type="Proteomes" id="UP000199470">
    <property type="component" value="Unassembled WGS sequence"/>
</dbReference>
<evidence type="ECO:0000256" key="1">
    <source>
        <dbReference type="SAM" id="MobiDB-lite"/>
    </source>
</evidence>
<feature type="domain" description="Phage tail tape measure protein" evidence="2">
    <location>
        <begin position="128"/>
        <end position="287"/>
    </location>
</feature>
<gene>
    <name evidence="3" type="ORF">SAMN02982985_02893</name>
</gene>
<evidence type="ECO:0000313" key="4">
    <source>
        <dbReference type="Proteomes" id="UP000199470"/>
    </source>
</evidence>
<dbReference type="Pfam" id="PF10145">
    <property type="entry name" value="PhageMin_Tail"/>
    <property type="match status" value="1"/>
</dbReference>
<feature type="compositionally biased region" description="Basic residues" evidence="1">
    <location>
        <begin position="476"/>
        <end position="487"/>
    </location>
</feature>
<dbReference type="EMBL" id="FOTW01000013">
    <property type="protein sequence ID" value="SFM13769.1"/>
    <property type="molecule type" value="Genomic_DNA"/>
</dbReference>
<reference evidence="3 4" key="1">
    <citation type="submission" date="2016-10" db="EMBL/GenBank/DDBJ databases">
        <authorList>
            <person name="de Groot N.N."/>
        </authorList>
    </citation>
    <scope>NUCLEOTIDE SEQUENCE [LARGE SCALE GENOMIC DNA]</scope>
    <source>
        <strain evidence="3 4">ATCC 43154</strain>
    </source>
</reference>
<name>A0A1I4NE65_9BURK</name>
<dbReference type="STRING" id="758825.SAMN02982985_02893"/>
<protein>
    <submittedName>
        <fullName evidence="3">Phage-related minor tail protein</fullName>
    </submittedName>
</protein>
<feature type="compositionally biased region" description="Gly residues" evidence="1">
    <location>
        <begin position="449"/>
        <end position="460"/>
    </location>
</feature>
<dbReference type="InterPro" id="IPR010090">
    <property type="entry name" value="Phage_tape_meas"/>
</dbReference>
<feature type="region of interest" description="Disordered" evidence="1">
    <location>
        <begin position="449"/>
        <end position="487"/>
    </location>
</feature>
<accession>A0A1I4NE65</accession>
<dbReference type="OrthoDB" id="8019720at2"/>
<keyword evidence="4" id="KW-1185">Reference proteome</keyword>
<organism evidence="3 4">
    <name type="scientific">Rugamonas rubra</name>
    <dbReference type="NCBI Taxonomy" id="758825"/>
    <lineage>
        <taxon>Bacteria</taxon>
        <taxon>Pseudomonadati</taxon>
        <taxon>Pseudomonadota</taxon>
        <taxon>Betaproteobacteria</taxon>
        <taxon>Burkholderiales</taxon>
        <taxon>Oxalobacteraceae</taxon>
        <taxon>Telluria group</taxon>
        <taxon>Rugamonas</taxon>
    </lineage>
</organism>
<sequence>MANNTEQAAALVADGLKLGLGRVFGDAEARGAKAKKAAEQLAKTAGEADRQVKGLRLQAQGYERIGASMKEGKEALGELSTLGKAVMGAVNASAEYQVSVRAIANEAGASGAAGEARVAARLALEARQAGVNSNELAGAVGKMINPHLDGKQALDMAPLLTRFAVGQGVSMDDSAKLMGALAQQANINSPAEMRQALNGIVDMGQRNKVDLGALAKTMPALLAEMNKLGVHGQAAPQRLASMLERSLKTADSPEAAAREVKEQLVKLREQARGKDKKTGQAVSVDTAASLARARAQLDKVAPAAAAQPVEEHLDKDFGDARSSSKNKWGALDAASGQLLINVGDALRPYSDKVAVVLTDLSNGAAELAKAWPNVTAGLVGVVGALAAYKLAKSGVDMARGTGEVLLGGIFGRKKKAAGAAGAGEDEAAKSGGVQRVYVTNWPVGKCCGGGDGDGGDGGDGADASGPEDGDGERQGNKKKRRTGGLRRMRRRAAVRLGRMGRGVAALGRRALGLGGRVFGGIGRSAMRAARATAGGLGRLGRGAAGLGRGALSLGRSAAGSIGRNAASLGRGALRLGRGAAGVGGRLLGRVGGAAALSLRSAAGAAGGLAGRLAPYAGRLGGAAAMAGGALQAYQTYRDAKTKGQKAEGYGGAAGALAGGMLGAKVGAAIGTVAGPFGILAGAAVVGALGAWGGEKWVGAAAKALFGDKKPEPKASTATGAAAGLTAPWQLGQAGPANGPLPGGAPEALAAAARAAAVQSALQGVLQNPPAALLRGPPAPPAAAPAIHFAPAITVTVQGDVKEPASIARELMPHLQRLMDELRAGQARTALFDGVHV</sequence>